<reference evidence="3" key="1">
    <citation type="submission" date="2014-01" db="EMBL/GenBank/DDBJ databases">
        <title>The Genome Sequence of Anopheles farauti FAR1 (V2).</title>
        <authorList>
            <consortium name="The Broad Institute Genomics Platform"/>
            <person name="Neafsey D.E."/>
            <person name="Besansky N."/>
            <person name="Howell P."/>
            <person name="Walton C."/>
            <person name="Young S.K."/>
            <person name="Zeng Q."/>
            <person name="Gargeya S."/>
            <person name="Fitzgerald M."/>
            <person name="Haas B."/>
            <person name="Abouelleil A."/>
            <person name="Allen A.W."/>
            <person name="Alvarado L."/>
            <person name="Arachchi H.M."/>
            <person name="Berlin A.M."/>
            <person name="Chapman S.B."/>
            <person name="Gainer-Dewar J."/>
            <person name="Goldberg J."/>
            <person name="Griggs A."/>
            <person name="Gujja S."/>
            <person name="Hansen M."/>
            <person name="Howarth C."/>
            <person name="Imamovic A."/>
            <person name="Ireland A."/>
            <person name="Larimer J."/>
            <person name="McCowan C."/>
            <person name="Murphy C."/>
            <person name="Pearson M."/>
            <person name="Poon T.W."/>
            <person name="Priest M."/>
            <person name="Roberts A."/>
            <person name="Saif S."/>
            <person name="Shea T."/>
            <person name="Sisk P."/>
            <person name="Sykes S."/>
            <person name="Wortman J."/>
            <person name="Nusbaum C."/>
            <person name="Birren B."/>
        </authorList>
    </citation>
    <scope>NUCLEOTIDE SEQUENCE [LARGE SCALE GENOMIC DNA]</scope>
    <source>
        <strain evidence="3">FAR1</strain>
    </source>
</reference>
<evidence type="ECO:0000256" key="1">
    <source>
        <dbReference type="SAM" id="SignalP"/>
    </source>
</evidence>
<keyword evidence="1" id="KW-0732">Signal</keyword>
<evidence type="ECO:0000313" key="3">
    <source>
        <dbReference type="Proteomes" id="UP000075886"/>
    </source>
</evidence>
<evidence type="ECO:0008006" key="4">
    <source>
        <dbReference type="Google" id="ProtNLM"/>
    </source>
</evidence>
<sequence length="507" mass="55957">MRCGDAYRMFRAVLGCWMLLGLANAEPVPDFAINAAISGSATVSTLALETKALFQSISLVPLQLKSGYKRLETVTTALEQIATQLVTTGATLAQAISTMTLNNSGPIPTFFNDISNAISTLQAIISSGLNGQMNTLTQNIDSYVTIKLQDSFRTLIGTLNSLSQTLTALRTAVTNARTASGSSPTVSATVARRFVTSRIVADFTSSVRLLKSDVPILVFILRTTMGSFQNADVYLISITAEAKLREQDVADYGTAYATEVNSYASTLKTNTTTELGTPYQAVKQAYATDLKTTVETDANFKSTVDGMFTKMDGLFADSPTVSGTIDNTFSAYLQQILALDDDLAAFYGTSMCSLIQDLVQVLIENGPNAQFCFSKFGQKVFNLFVTHTYDVTDCYRLQMFRLERLRTTAYYFVKLILHDIEDVVENVQHCIRIADYQQCVPFLGSEYLKLFTYTTEKRDYLYRLLEKETQGSYLRMAGCYSNSKHLLILDAELMQSDIDYCDINGPL</sequence>
<proteinExistence type="predicted"/>
<dbReference type="Proteomes" id="UP000075886">
    <property type="component" value="Unassembled WGS sequence"/>
</dbReference>
<organism evidence="2 3">
    <name type="scientific">Anopheles farauti</name>
    <dbReference type="NCBI Taxonomy" id="69004"/>
    <lineage>
        <taxon>Eukaryota</taxon>
        <taxon>Metazoa</taxon>
        <taxon>Ecdysozoa</taxon>
        <taxon>Arthropoda</taxon>
        <taxon>Hexapoda</taxon>
        <taxon>Insecta</taxon>
        <taxon>Pterygota</taxon>
        <taxon>Neoptera</taxon>
        <taxon>Endopterygota</taxon>
        <taxon>Diptera</taxon>
        <taxon>Nematocera</taxon>
        <taxon>Culicoidea</taxon>
        <taxon>Culicidae</taxon>
        <taxon>Anophelinae</taxon>
        <taxon>Anopheles</taxon>
    </lineage>
</organism>
<name>A0A182QSI4_9DIPT</name>
<feature type="signal peptide" evidence="1">
    <location>
        <begin position="1"/>
        <end position="25"/>
    </location>
</feature>
<dbReference type="AlphaFoldDB" id="A0A182QSI4"/>
<accession>A0A182QSI4</accession>
<keyword evidence="3" id="KW-1185">Reference proteome</keyword>
<dbReference type="EMBL" id="AXCN02000761">
    <property type="status" value="NOT_ANNOTATED_CDS"/>
    <property type="molecule type" value="Genomic_DNA"/>
</dbReference>
<feature type="chain" id="PRO_5008133419" description="Protein TsetseEP domain-containing protein" evidence="1">
    <location>
        <begin position="26"/>
        <end position="507"/>
    </location>
</feature>
<evidence type="ECO:0000313" key="2">
    <source>
        <dbReference type="EnsemblMetazoa" id="AFAF015959-PA"/>
    </source>
</evidence>
<reference evidence="2" key="2">
    <citation type="submission" date="2020-05" db="UniProtKB">
        <authorList>
            <consortium name="EnsemblMetazoa"/>
        </authorList>
    </citation>
    <scope>IDENTIFICATION</scope>
    <source>
        <strain evidence="2">FAR1</strain>
    </source>
</reference>
<protein>
    <recommendedName>
        <fullName evidence="4">Protein TsetseEP domain-containing protein</fullName>
    </recommendedName>
</protein>
<dbReference type="EnsemblMetazoa" id="AFAF015959-RA">
    <property type="protein sequence ID" value="AFAF015959-PA"/>
    <property type="gene ID" value="AFAF015959"/>
</dbReference>
<dbReference type="VEuPathDB" id="VectorBase:AFAF015959"/>